<feature type="transmembrane region" description="Helical" evidence="1">
    <location>
        <begin position="78"/>
        <end position="101"/>
    </location>
</feature>
<evidence type="ECO:0000259" key="2">
    <source>
        <dbReference type="Pfam" id="PF07670"/>
    </source>
</evidence>
<sequence length="407" mass="45910">MWRSRFKTAFLAVSVTIMAASLVVYPEESFEASIRGLDMWWEIVFPSLLPFFIISEMLIGFGIVKFIGVLLEPLMRPLFRVPGVGGFVWAMGMASGFPAGAKLTARLRQEKQLSRIEAERLVSFTNSSNPLFIFGAVSVGFFKNAHLGIILALSHYLGNICVGLVMRFYGRNDKEEKEQKKGKSKFPIRTALIALHRTRVNDNRPIGKLLGDAVTSSIQTLLMIGGFIILFSVINKILYHLHVTAFLAKLFEIILKTLSLPESLSVPLISGLFEITQGSQMTSQVQDASLMQLAIITSFILAFSGFSVQAQVASILAQTDIRFKPFFFARILQGLFASFFTVILWKMIYERFYNPEQPSHAIPVFLFEEGTWLHSFYQLISQIGPIITLFFLCLYIVILARRLYVQK</sequence>
<dbReference type="InterPro" id="IPR014226">
    <property type="entry name" value="Spore_IM_YlbJ"/>
</dbReference>
<dbReference type="NCBIfam" id="TIGR02871">
    <property type="entry name" value="spore_ylbJ"/>
    <property type="match status" value="1"/>
</dbReference>
<feature type="transmembrane region" description="Helical" evidence="1">
    <location>
        <begin position="376"/>
        <end position="400"/>
    </location>
</feature>
<evidence type="ECO:0000256" key="1">
    <source>
        <dbReference type="SAM" id="Phobius"/>
    </source>
</evidence>
<organism evidence="3 4">
    <name type="scientific">Pseudoneobacillus rhizosphaerae</name>
    <dbReference type="NCBI Taxonomy" id="2880968"/>
    <lineage>
        <taxon>Bacteria</taxon>
        <taxon>Bacillati</taxon>
        <taxon>Bacillota</taxon>
        <taxon>Bacilli</taxon>
        <taxon>Bacillales</taxon>
        <taxon>Bacillaceae</taxon>
        <taxon>Pseudoneobacillus</taxon>
    </lineage>
</organism>
<dbReference type="InterPro" id="IPR011642">
    <property type="entry name" value="Gate_dom"/>
</dbReference>
<feature type="transmembrane region" description="Helical" evidence="1">
    <location>
        <begin position="218"/>
        <end position="241"/>
    </location>
</feature>
<feature type="transmembrane region" description="Helical" evidence="1">
    <location>
        <begin position="149"/>
        <end position="169"/>
    </location>
</feature>
<keyword evidence="1" id="KW-1133">Transmembrane helix</keyword>
<keyword evidence="4" id="KW-1185">Reference proteome</keyword>
<gene>
    <name evidence="3" type="primary">ylbJ</name>
    <name evidence="3" type="ORF">NEOCIP111885_02399</name>
</gene>
<feature type="transmembrane region" description="Helical" evidence="1">
    <location>
        <begin position="293"/>
        <end position="315"/>
    </location>
</feature>
<reference evidence="3" key="1">
    <citation type="submission" date="2021-10" db="EMBL/GenBank/DDBJ databases">
        <authorList>
            <person name="Criscuolo A."/>
        </authorList>
    </citation>
    <scope>NUCLEOTIDE SEQUENCE</scope>
    <source>
        <strain evidence="3">CIP111885</strain>
    </source>
</reference>
<evidence type="ECO:0000313" key="4">
    <source>
        <dbReference type="Proteomes" id="UP000789845"/>
    </source>
</evidence>
<dbReference type="EMBL" id="CAKJTG010000011">
    <property type="protein sequence ID" value="CAG9608682.1"/>
    <property type="molecule type" value="Genomic_DNA"/>
</dbReference>
<feature type="domain" description="Nucleoside transporter/FeoB GTPase Gate" evidence="2">
    <location>
        <begin position="44"/>
        <end position="140"/>
    </location>
</feature>
<proteinExistence type="predicted"/>
<name>A0A9C7LB21_9BACI</name>
<evidence type="ECO:0000313" key="3">
    <source>
        <dbReference type="EMBL" id="CAG9608682.1"/>
    </source>
</evidence>
<dbReference type="RefSeq" id="WP_290369543.1">
    <property type="nucleotide sequence ID" value="NZ_CAKJTG010000011.1"/>
</dbReference>
<keyword evidence="1" id="KW-0472">Membrane</keyword>
<dbReference type="Proteomes" id="UP000789845">
    <property type="component" value="Unassembled WGS sequence"/>
</dbReference>
<feature type="transmembrane region" description="Helical" evidence="1">
    <location>
        <begin position="327"/>
        <end position="348"/>
    </location>
</feature>
<protein>
    <submittedName>
        <fullName evidence="3">Sporulation integral membrane protein YlbJ</fullName>
    </submittedName>
</protein>
<comment type="caution">
    <text evidence="3">The sequence shown here is derived from an EMBL/GenBank/DDBJ whole genome shotgun (WGS) entry which is preliminary data.</text>
</comment>
<accession>A0A9C7LB21</accession>
<feature type="domain" description="Nucleoside transporter/FeoB GTPase Gate" evidence="2">
    <location>
        <begin position="221"/>
        <end position="317"/>
    </location>
</feature>
<dbReference type="Pfam" id="PF07670">
    <property type="entry name" value="Gate"/>
    <property type="match status" value="2"/>
</dbReference>
<feature type="transmembrane region" description="Helical" evidence="1">
    <location>
        <begin position="43"/>
        <end position="71"/>
    </location>
</feature>
<keyword evidence="1" id="KW-0812">Transmembrane</keyword>
<dbReference type="AlphaFoldDB" id="A0A9C7LB21"/>